<evidence type="ECO:0000256" key="3">
    <source>
        <dbReference type="ARBA" id="ARBA00023239"/>
    </source>
</evidence>
<evidence type="ECO:0000259" key="4">
    <source>
        <dbReference type="Pfam" id="PF03328"/>
    </source>
</evidence>
<dbReference type="InterPro" id="IPR050251">
    <property type="entry name" value="HpcH-HpaI_aldolase"/>
</dbReference>
<accession>A0A6J7LIQ3</accession>
<name>A0A6J7LIQ3_9ZZZZ</name>
<keyword evidence="2" id="KW-0479">Metal-binding</keyword>
<keyword evidence="3" id="KW-0456">Lyase</keyword>
<evidence type="ECO:0000313" key="5">
    <source>
        <dbReference type="EMBL" id="CAB4967052.1"/>
    </source>
</evidence>
<organism evidence="5">
    <name type="scientific">freshwater metagenome</name>
    <dbReference type="NCBI Taxonomy" id="449393"/>
    <lineage>
        <taxon>unclassified sequences</taxon>
        <taxon>metagenomes</taxon>
        <taxon>ecological metagenomes</taxon>
    </lineage>
</organism>
<proteinExistence type="inferred from homology"/>
<dbReference type="GO" id="GO:0046872">
    <property type="term" value="F:metal ion binding"/>
    <property type="evidence" value="ECO:0007669"/>
    <property type="project" value="UniProtKB-KW"/>
</dbReference>
<evidence type="ECO:0000256" key="2">
    <source>
        <dbReference type="ARBA" id="ARBA00022723"/>
    </source>
</evidence>
<dbReference type="AlphaFoldDB" id="A0A6J7LIQ3"/>
<feature type="domain" description="HpcH/HpaI aldolase/citrate lyase" evidence="4">
    <location>
        <begin position="22"/>
        <end position="245"/>
    </location>
</feature>
<dbReference type="InterPro" id="IPR005000">
    <property type="entry name" value="Aldolase/citrate-lyase_domain"/>
</dbReference>
<dbReference type="GO" id="GO:0016832">
    <property type="term" value="F:aldehyde-lyase activity"/>
    <property type="evidence" value="ECO:0007669"/>
    <property type="project" value="TreeGrafter"/>
</dbReference>
<dbReference type="InterPro" id="IPR040442">
    <property type="entry name" value="Pyrv_kinase-like_dom_sf"/>
</dbReference>
<dbReference type="GO" id="GO:0005737">
    <property type="term" value="C:cytoplasm"/>
    <property type="evidence" value="ECO:0007669"/>
    <property type="project" value="TreeGrafter"/>
</dbReference>
<dbReference type="Pfam" id="PF03328">
    <property type="entry name" value="HpcH_HpaI"/>
    <property type="match status" value="1"/>
</dbReference>
<reference evidence="5" key="1">
    <citation type="submission" date="2020-05" db="EMBL/GenBank/DDBJ databases">
        <authorList>
            <person name="Chiriac C."/>
            <person name="Salcher M."/>
            <person name="Ghai R."/>
            <person name="Kavagutti S V."/>
        </authorList>
    </citation>
    <scope>NUCLEOTIDE SEQUENCE</scope>
</reference>
<dbReference type="Gene3D" id="3.20.20.60">
    <property type="entry name" value="Phosphoenolpyruvate-binding domains"/>
    <property type="match status" value="1"/>
</dbReference>
<dbReference type="SUPFAM" id="SSF51621">
    <property type="entry name" value="Phosphoenolpyruvate/pyruvate domain"/>
    <property type="match status" value="1"/>
</dbReference>
<sequence>MDKSLKGADFKAALRGDTCLLGTWLTTSDPMMTEVIALAGFDFCILDAEHGPVTASTALVTQIVADRAGVPLLVRVPAIDPAPVMAALDNGAAGVIIPRVEHPDEAEHAIRLAHYPPIGSRGFGPRRASGYLRDVNGYLDRAQHSTVVIIQIETRGALDHLDQILALPGLDGILVGRNDLANELGLPRDPANPELSAITCDVLTRARAVGLAAGLACGASPAATIAARRLGANLVAAGIDVEFLARAVDAFLHDSRTLLDADDTSGRTRP</sequence>
<dbReference type="PANTHER" id="PTHR30502">
    <property type="entry name" value="2-KETO-3-DEOXY-L-RHAMNONATE ALDOLASE"/>
    <property type="match status" value="1"/>
</dbReference>
<gene>
    <name evidence="5" type="ORF">UFOPK3772_02896</name>
</gene>
<dbReference type="PANTHER" id="PTHR30502:SF0">
    <property type="entry name" value="PHOSPHOENOLPYRUVATE CARBOXYLASE FAMILY PROTEIN"/>
    <property type="match status" value="1"/>
</dbReference>
<evidence type="ECO:0000256" key="1">
    <source>
        <dbReference type="ARBA" id="ARBA00005568"/>
    </source>
</evidence>
<dbReference type="InterPro" id="IPR015813">
    <property type="entry name" value="Pyrv/PenolPyrv_kinase-like_dom"/>
</dbReference>
<protein>
    <submittedName>
        <fullName evidence="5">Unannotated protein</fullName>
    </submittedName>
</protein>
<dbReference type="EMBL" id="CAFBNE010000133">
    <property type="protein sequence ID" value="CAB4967052.1"/>
    <property type="molecule type" value="Genomic_DNA"/>
</dbReference>
<comment type="similarity">
    <text evidence="1">Belongs to the HpcH/HpaI aldolase family.</text>
</comment>